<dbReference type="Proteomes" id="UP001482620">
    <property type="component" value="Unassembled WGS sequence"/>
</dbReference>
<accession>A0ABV0TQY9</accession>
<feature type="compositionally biased region" description="Polar residues" evidence="1">
    <location>
        <begin position="11"/>
        <end position="20"/>
    </location>
</feature>
<comment type="caution">
    <text evidence="2">The sequence shown here is derived from an EMBL/GenBank/DDBJ whole genome shotgun (WGS) entry which is preliminary data.</text>
</comment>
<gene>
    <name evidence="2" type="ORF">ILYODFUR_034494</name>
</gene>
<keyword evidence="3" id="KW-1185">Reference proteome</keyword>
<evidence type="ECO:0000256" key="1">
    <source>
        <dbReference type="SAM" id="MobiDB-lite"/>
    </source>
</evidence>
<protein>
    <submittedName>
        <fullName evidence="2">Uncharacterized protein</fullName>
    </submittedName>
</protein>
<name>A0ABV0TQY9_9TELE</name>
<sequence>MRCGRRCESEGCQTGPGTDKNSTESDPPLHAAPGASGEIHQTLNASELSGESKHGAEAPDDDVLLIYSANKTKPLSRLHPPLYTRDRERKLLPTCVCPQFFDAR</sequence>
<evidence type="ECO:0000313" key="3">
    <source>
        <dbReference type="Proteomes" id="UP001482620"/>
    </source>
</evidence>
<dbReference type="EMBL" id="JAHRIQ010040988">
    <property type="protein sequence ID" value="MEQ2234740.1"/>
    <property type="molecule type" value="Genomic_DNA"/>
</dbReference>
<evidence type="ECO:0000313" key="2">
    <source>
        <dbReference type="EMBL" id="MEQ2234740.1"/>
    </source>
</evidence>
<reference evidence="2 3" key="1">
    <citation type="submission" date="2021-06" db="EMBL/GenBank/DDBJ databases">
        <authorList>
            <person name="Palmer J.M."/>
        </authorList>
    </citation>
    <scope>NUCLEOTIDE SEQUENCE [LARGE SCALE GENOMIC DNA]</scope>
    <source>
        <strain evidence="3">if_2019</strain>
        <tissue evidence="2">Muscle</tissue>
    </source>
</reference>
<proteinExistence type="predicted"/>
<feature type="region of interest" description="Disordered" evidence="1">
    <location>
        <begin position="1"/>
        <end position="40"/>
    </location>
</feature>
<organism evidence="2 3">
    <name type="scientific">Ilyodon furcidens</name>
    <name type="common">goldbreast splitfin</name>
    <dbReference type="NCBI Taxonomy" id="33524"/>
    <lineage>
        <taxon>Eukaryota</taxon>
        <taxon>Metazoa</taxon>
        <taxon>Chordata</taxon>
        <taxon>Craniata</taxon>
        <taxon>Vertebrata</taxon>
        <taxon>Euteleostomi</taxon>
        <taxon>Actinopterygii</taxon>
        <taxon>Neopterygii</taxon>
        <taxon>Teleostei</taxon>
        <taxon>Neoteleostei</taxon>
        <taxon>Acanthomorphata</taxon>
        <taxon>Ovalentaria</taxon>
        <taxon>Atherinomorphae</taxon>
        <taxon>Cyprinodontiformes</taxon>
        <taxon>Goodeidae</taxon>
        <taxon>Ilyodon</taxon>
    </lineage>
</organism>